<feature type="compositionally biased region" description="Polar residues" evidence="1">
    <location>
        <begin position="78"/>
        <end position="89"/>
    </location>
</feature>
<keyword evidence="3" id="KW-1185">Reference proteome</keyword>
<gene>
    <name evidence="2" type="ordered locus">BpOF4_06135</name>
</gene>
<sequence>MKKKGLLLTGGVALVAVTLAVGSYIFNDKVEEAAIEATEGKPASESEKNTDVGEVALTAEEKAAVAEEELGEDESVARGNNSPTAPVFSQTFRGSSSSIGLQYAGVPLFTQLTNYDLVSGQPNQGGFVYQPVSSTPSSGGTNNVTQTSNNNSSQGSGAANGGNSSGNNGSNGSTGGGNSQPPSTSKPAESESVTAIKNRYFPKFQQLEWEHNGKLESLVQQAFDEYMDSGSGSFNSNKYKSQAKALESSADAEFYATYSQLQSELAQNGHSKNAASEFEQSYHSKKASRESELQGLVENF</sequence>
<evidence type="ECO:0000256" key="1">
    <source>
        <dbReference type="SAM" id="MobiDB-lite"/>
    </source>
</evidence>
<reference evidence="2 3" key="1">
    <citation type="journal article" date="2011" name="Environ. Microbiol.">
        <title>Genome of alkaliphilic Bacillus pseudofirmus OF4 reveals adaptations that support the ability to grow in an external pH range from 7.5 to 11.4.</title>
        <authorList>
            <person name="Janto B."/>
            <person name="Ahmed A."/>
            <person name="Ito M."/>
            <person name="Liu J."/>
            <person name="Hicks D.B."/>
            <person name="Pagni S."/>
            <person name="Fackelmayer O.J."/>
            <person name="Smith T.A."/>
            <person name="Earl J."/>
            <person name="Elbourne L.D."/>
            <person name="Hassan K."/>
            <person name="Paulsen I.T."/>
            <person name="Kolsto A.B."/>
            <person name="Tourasse N.J."/>
            <person name="Ehrlich G.D."/>
            <person name="Boissy R."/>
            <person name="Ivey D.M."/>
            <person name="Li G."/>
            <person name="Xue Y."/>
            <person name="Ma Y."/>
            <person name="Hu F.Z."/>
            <person name="Krulwich T.A."/>
        </authorList>
    </citation>
    <scope>NUCLEOTIDE SEQUENCE [LARGE SCALE GENOMIC DNA]</scope>
    <source>
        <strain evidence="3">ATCC BAA-2126 / JCM 17055 / OF4</strain>
    </source>
</reference>
<dbReference type="KEGG" id="bpf:BpOF4_06135"/>
<organism evidence="2 3">
    <name type="scientific">Alkalihalophilus pseudofirmus (strain ATCC BAA-2126 / JCM 17055 / OF4)</name>
    <name type="common">Bacillus pseudofirmus</name>
    <dbReference type="NCBI Taxonomy" id="398511"/>
    <lineage>
        <taxon>Bacteria</taxon>
        <taxon>Bacillati</taxon>
        <taxon>Bacillota</taxon>
        <taxon>Bacilli</taxon>
        <taxon>Bacillales</taxon>
        <taxon>Bacillaceae</taxon>
        <taxon>Alkalihalophilus</taxon>
    </lineage>
</organism>
<proteinExistence type="predicted"/>
<dbReference type="EMBL" id="CP001878">
    <property type="protein sequence ID" value="ADC49289.1"/>
    <property type="molecule type" value="Genomic_DNA"/>
</dbReference>
<feature type="region of interest" description="Disordered" evidence="1">
    <location>
        <begin position="128"/>
        <end position="194"/>
    </location>
</feature>
<evidence type="ECO:0000313" key="3">
    <source>
        <dbReference type="Proteomes" id="UP000001544"/>
    </source>
</evidence>
<protein>
    <submittedName>
        <fullName evidence="2">Uncharacterized protein</fullName>
    </submittedName>
</protein>
<dbReference type="HOGENOM" id="CLU_926403_0_0_9"/>
<dbReference type="Proteomes" id="UP000001544">
    <property type="component" value="Chromosome"/>
</dbReference>
<feature type="region of interest" description="Disordered" evidence="1">
    <location>
        <begin position="67"/>
        <end position="89"/>
    </location>
</feature>
<dbReference type="RefSeq" id="WP_012960562.1">
    <property type="nucleotide sequence ID" value="NC_013791.2"/>
</dbReference>
<evidence type="ECO:0000313" key="2">
    <source>
        <dbReference type="EMBL" id="ADC49289.1"/>
    </source>
</evidence>
<dbReference type="AlphaFoldDB" id="D3FZP7"/>
<dbReference type="eggNOG" id="ENOG50304U1">
    <property type="taxonomic scope" value="Bacteria"/>
</dbReference>
<dbReference type="STRING" id="398511.BpOF4_06135"/>
<name>D3FZP7_ALKPO</name>
<accession>D3FZP7</accession>
<feature type="compositionally biased region" description="Polar residues" evidence="1">
    <location>
        <begin position="267"/>
        <end position="281"/>
    </location>
</feature>
<feature type="compositionally biased region" description="Low complexity" evidence="1">
    <location>
        <begin position="137"/>
        <end position="157"/>
    </location>
</feature>
<feature type="region of interest" description="Disordered" evidence="1">
    <location>
        <begin position="267"/>
        <end position="300"/>
    </location>
</feature>